<dbReference type="PANTHER" id="PTHR33781">
    <property type="entry name" value="PROTEIN PHYTOCHROME KINASE SUBSTRATE 1-RELATED"/>
    <property type="match status" value="1"/>
</dbReference>
<dbReference type="PANTHER" id="PTHR33781:SF4">
    <property type="entry name" value="PROTEIN PHYTOCHROME KINASE SUBSTRATE 1"/>
    <property type="match status" value="1"/>
</dbReference>
<feature type="region of interest" description="Disordered" evidence="1">
    <location>
        <begin position="78"/>
        <end position="136"/>
    </location>
</feature>
<proteinExistence type="predicted"/>
<feature type="region of interest" description="Disordered" evidence="1">
    <location>
        <begin position="1"/>
        <end position="24"/>
    </location>
</feature>
<comment type="caution">
    <text evidence="2">The sequence shown here is derived from an EMBL/GenBank/DDBJ whole genome shotgun (WGS) entry which is preliminary data.</text>
</comment>
<evidence type="ECO:0000313" key="3">
    <source>
        <dbReference type="Proteomes" id="UP000287651"/>
    </source>
</evidence>
<evidence type="ECO:0000256" key="1">
    <source>
        <dbReference type="SAM" id="MobiDB-lite"/>
    </source>
</evidence>
<dbReference type="AlphaFoldDB" id="A0A426X9X5"/>
<feature type="compositionally biased region" description="Low complexity" evidence="1">
    <location>
        <begin position="107"/>
        <end position="121"/>
    </location>
</feature>
<dbReference type="GO" id="GO:0009638">
    <property type="term" value="P:phototropism"/>
    <property type="evidence" value="ECO:0007669"/>
    <property type="project" value="InterPro"/>
</dbReference>
<gene>
    <name evidence="2" type="ORF">B296_00046906</name>
</gene>
<sequence>MASVKVAPKTPFAFENSTSNPRDDSFSTYLALVRENFPPEIGSPTPESLSCQVILNRRRTADGEIEIFDAEKYFSGVMDGDAPPAPENGLGTPSKKEVKVRVRSRSRAGSTSSETSCNSRSQLLRDSRRHPIPCGQRDANSKRFLSVFPCPCSRKKATDVDKEALSDARSDNFKKQLVQHGERCGGDDHLVSELTLKRISPGLIKQEVFAFPPCLSSAAGEVTVGKEVKEEEKVGRGPKVVVGQRRSFTMLTSSKIVVGDDGGGREDDVRSEASSDLFEIESLSMTSHPFISHGGTESAPSEASIEWSVVTASVANFSIASESEDQTAYLRRPRRASGSGLLLGCVSDKAVNVTAGAAKMPERTSFDRRESAGVDGSVTAAARYRAESCGVDLGFGRAGRVLPPSSFGATRPSQD</sequence>
<dbReference type="InterPro" id="IPR039615">
    <property type="entry name" value="PKS"/>
</dbReference>
<dbReference type="EMBL" id="AMZH03023824">
    <property type="protein sequence ID" value="RRT36272.1"/>
    <property type="molecule type" value="Genomic_DNA"/>
</dbReference>
<evidence type="ECO:0000313" key="2">
    <source>
        <dbReference type="EMBL" id="RRT36272.1"/>
    </source>
</evidence>
<accession>A0A426X9X5</accession>
<dbReference type="Proteomes" id="UP000287651">
    <property type="component" value="Unassembled WGS sequence"/>
</dbReference>
<protein>
    <submittedName>
        <fullName evidence="2">Uncharacterized protein</fullName>
    </submittedName>
</protein>
<reference evidence="2 3" key="1">
    <citation type="journal article" date="2014" name="Agronomy (Basel)">
        <title>A Draft Genome Sequence for Ensete ventricosum, the Drought-Tolerant Tree Against Hunger.</title>
        <authorList>
            <person name="Harrison J."/>
            <person name="Moore K.A."/>
            <person name="Paszkiewicz K."/>
            <person name="Jones T."/>
            <person name="Grant M."/>
            <person name="Ambacheew D."/>
            <person name="Muzemil S."/>
            <person name="Studholme D.J."/>
        </authorList>
    </citation>
    <scope>NUCLEOTIDE SEQUENCE [LARGE SCALE GENOMIC DNA]</scope>
</reference>
<name>A0A426X9X5_ENSVE</name>
<organism evidence="2 3">
    <name type="scientific">Ensete ventricosum</name>
    <name type="common">Abyssinian banana</name>
    <name type="synonym">Musa ensete</name>
    <dbReference type="NCBI Taxonomy" id="4639"/>
    <lineage>
        <taxon>Eukaryota</taxon>
        <taxon>Viridiplantae</taxon>
        <taxon>Streptophyta</taxon>
        <taxon>Embryophyta</taxon>
        <taxon>Tracheophyta</taxon>
        <taxon>Spermatophyta</taxon>
        <taxon>Magnoliopsida</taxon>
        <taxon>Liliopsida</taxon>
        <taxon>Zingiberales</taxon>
        <taxon>Musaceae</taxon>
        <taxon>Ensete</taxon>
    </lineage>
</organism>